<reference evidence="1" key="1">
    <citation type="submission" date="2023-06" db="EMBL/GenBank/DDBJ databases">
        <title>Survivors Of The Sea: Transcriptome response of Skeletonema marinoi to long-term dormancy.</title>
        <authorList>
            <person name="Pinder M.I.M."/>
            <person name="Kourtchenko O."/>
            <person name="Robertson E.K."/>
            <person name="Larsson T."/>
            <person name="Maumus F."/>
            <person name="Osuna-Cruz C.M."/>
            <person name="Vancaester E."/>
            <person name="Stenow R."/>
            <person name="Vandepoele K."/>
            <person name="Ploug H."/>
            <person name="Bruchert V."/>
            <person name="Godhe A."/>
            <person name="Topel M."/>
        </authorList>
    </citation>
    <scope>NUCLEOTIDE SEQUENCE</scope>
    <source>
        <strain evidence="1">R05AC</strain>
    </source>
</reference>
<accession>A0AAD8XZD5</accession>
<proteinExistence type="predicted"/>
<sequence>MTNNSNPEEYVTLSFKLMDWSHMDFKRTLNTSTSIVTIKDIINHHHGSISSIVICKHSFEEKNELRHAYATLKDYGIRGSETWS</sequence>
<dbReference type="Proteomes" id="UP001224775">
    <property type="component" value="Unassembled WGS sequence"/>
</dbReference>
<evidence type="ECO:0000313" key="1">
    <source>
        <dbReference type="EMBL" id="KAK1736731.1"/>
    </source>
</evidence>
<comment type="caution">
    <text evidence="1">The sequence shown here is derived from an EMBL/GenBank/DDBJ whole genome shotgun (WGS) entry which is preliminary data.</text>
</comment>
<dbReference type="AlphaFoldDB" id="A0AAD8XZD5"/>
<dbReference type="EMBL" id="JATAAI010000028">
    <property type="protein sequence ID" value="KAK1736731.1"/>
    <property type="molecule type" value="Genomic_DNA"/>
</dbReference>
<evidence type="ECO:0000313" key="2">
    <source>
        <dbReference type="Proteomes" id="UP001224775"/>
    </source>
</evidence>
<keyword evidence="2" id="KW-1185">Reference proteome</keyword>
<organism evidence="1 2">
    <name type="scientific">Skeletonema marinoi</name>
    <dbReference type="NCBI Taxonomy" id="267567"/>
    <lineage>
        <taxon>Eukaryota</taxon>
        <taxon>Sar</taxon>
        <taxon>Stramenopiles</taxon>
        <taxon>Ochrophyta</taxon>
        <taxon>Bacillariophyta</taxon>
        <taxon>Coscinodiscophyceae</taxon>
        <taxon>Thalassiosirophycidae</taxon>
        <taxon>Thalassiosirales</taxon>
        <taxon>Skeletonemataceae</taxon>
        <taxon>Skeletonema</taxon>
        <taxon>Skeletonema marinoi-dohrnii complex</taxon>
    </lineage>
</organism>
<name>A0AAD8XZD5_9STRA</name>
<gene>
    <name evidence="1" type="ORF">QTG54_012753</name>
</gene>
<protein>
    <submittedName>
        <fullName evidence="1">Uncharacterized protein</fullName>
    </submittedName>
</protein>